<dbReference type="GeneID" id="39873068"/>
<comment type="caution">
    <text evidence="2">The sequence shown here is derived from an EMBL/GenBank/DDBJ whole genome shotgun (WGS) entry which is preliminary data.</text>
</comment>
<dbReference type="Proteomes" id="UP000236319">
    <property type="component" value="Unassembled WGS sequence"/>
</dbReference>
<feature type="region of interest" description="Disordered" evidence="1">
    <location>
        <begin position="158"/>
        <end position="178"/>
    </location>
</feature>
<dbReference type="AlphaFoldDB" id="A0A2H6K8J6"/>
<keyword evidence="3" id="KW-1185">Reference proteome</keyword>
<protein>
    <submittedName>
        <fullName evidence="2">Cytochrome B6, putative</fullName>
    </submittedName>
</protein>
<name>A0A2H6K8J6_9APIC</name>
<feature type="compositionally biased region" description="Basic and acidic residues" evidence="1">
    <location>
        <begin position="71"/>
        <end position="82"/>
    </location>
</feature>
<proteinExistence type="predicted"/>
<accession>A0A2H6K8J6</accession>
<gene>
    <name evidence="2" type="ORF">BOVATA_007910</name>
</gene>
<dbReference type="RefSeq" id="XP_028865541.1">
    <property type="nucleotide sequence ID" value="XM_029009708.1"/>
</dbReference>
<dbReference type="EMBL" id="BDSA01000001">
    <property type="protein sequence ID" value="GBE59298.1"/>
    <property type="molecule type" value="Genomic_DNA"/>
</dbReference>
<feature type="region of interest" description="Disordered" evidence="1">
    <location>
        <begin position="49"/>
        <end position="85"/>
    </location>
</feature>
<feature type="compositionally biased region" description="Polar residues" evidence="1">
    <location>
        <begin position="158"/>
        <end position="168"/>
    </location>
</feature>
<dbReference type="VEuPathDB" id="PiroplasmaDB:BOVATA_007910"/>
<evidence type="ECO:0000313" key="3">
    <source>
        <dbReference type="Proteomes" id="UP000236319"/>
    </source>
</evidence>
<evidence type="ECO:0000313" key="2">
    <source>
        <dbReference type="EMBL" id="GBE59298.1"/>
    </source>
</evidence>
<reference evidence="2 3" key="1">
    <citation type="journal article" date="2017" name="BMC Genomics">
        <title>Whole-genome assembly of Babesia ovata and comparative genomics between closely related pathogens.</title>
        <authorList>
            <person name="Yamagishi J."/>
            <person name="Asada M."/>
            <person name="Hakimi H."/>
            <person name="Tanaka T.Q."/>
            <person name="Sugimoto C."/>
            <person name="Kawazu S."/>
        </authorList>
    </citation>
    <scope>NUCLEOTIDE SEQUENCE [LARGE SCALE GENOMIC DNA]</scope>
    <source>
        <strain evidence="2 3">Miyake</strain>
    </source>
</reference>
<organism evidence="2 3">
    <name type="scientific">Babesia ovata</name>
    <dbReference type="NCBI Taxonomy" id="189622"/>
    <lineage>
        <taxon>Eukaryota</taxon>
        <taxon>Sar</taxon>
        <taxon>Alveolata</taxon>
        <taxon>Apicomplexa</taxon>
        <taxon>Aconoidasida</taxon>
        <taxon>Piroplasmida</taxon>
        <taxon>Babesiidae</taxon>
        <taxon>Babesia</taxon>
    </lineage>
</organism>
<sequence length="206" mass="22952">MSVESEREALIRQHNRLKDEVESINNEIRKLERANEYLRQQNANMRRMVEQSQSMAAAAAPDSSVHTANGRYDDGDVSKTPEARGGPFYQVVTDLASNGESMFGSYLKHVAGMANDFASKLQLTEDDYKFQSTRETVLQHMYRRNDPAYMMVPSLSSRESGIDTSSEMGSPVAGESHHVERTGYYQEVGAGYGADGRADFPPSLVK</sequence>
<evidence type="ECO:0000256" key="1">
    <source>
        <dbReference type="SAM" id="MobiDB-lite"/>
    </source>
</evidence>
<dbReference type="OrthoDB" id="364904at2759"/>